<name>A0A2H4MWN8_9NIDO</name>
<dbReference type="Proteomes" id="UP000289356">
    <property type="component" value="Segment"/>
</dbReference>
<reference evidence="1" key="1">
    <citation type="journal article" date="2018" name="Microbiome">
        <title>Comparative analysis of rodent and small mammal viromes to better understand the wildlife origin of emerging infectious diseases.</title>
        <authorList>
            <person name="Wu Z."/>
            <person name="Lu L."/>
            <person name="Du J."/>
            <person name="Yang L."/>
            <person name="Ren X."/>
            <person name="Liu B."/>
            <person name="Jiang J."/>
            <person name="Yang J."/>
            <person name="Dong J."/>
            <person name="Sun L."/>
            <person name="Zhu Y."/>
            <person name="Li Y."/>
            <person name="Zheng D."/>
            <person name="Zhang C."/>
            <person name="Su H."/>
            <person name="Zheng Y."/>
            <person name="Zhou H."/>
            <person name="Zhu G."/>
            <person name="Li H."/>
            <person name="Chmura A."/>
            <person name="Yang F."/>
            <person name="Daszak P."/>
            <person name="Wang J."/>
            <person name="Liu Q."/>
            <person name="Jin Q."/>
        </authorList>
    </citation>
    <scope>NUCLEOTIDE SEQUENCE [LARGE SCALE GENOMIC DNA]</scope>
    <source>
        <strain evidence="1">RtMc-Arterivirus/Tibet2014</strain>
    </source>
</reference>
<protein>
    <submittedName>
        <fullName evidence="1">GP3 protein</fullName>
    </submittedName>
</protein>
<organism evidence="1">
    <name type="scientific">RtMc arterivirus</name>
    <dbReference type="NCBI Taxonomy" id="2847274"/>
    <lineage>
        <taxon>Viruses</taxon>
        <taxon>Riboviria</taxon>
        <taxon>Orthornavirae</taxon>
        <taxon>Pisuviricota</taxon>
        <taxon>Pisoniviricetes</taxon>
        <taxon>Nidovirales</taxon>
        <taxon>Arnidovirineae</taxon>
        <taxon>Arteriviridae</taxon>
        <taxon>Variarterivirinae</taxon>
        <taxon>Betaarterivirus</taxon>
        <taxon>Mibartevirus</taxon>
        <taxon>Betaarterivirus timiclar</taxon>
    </lineage>
</organism>
<dbReference type="InterPro" id="IPR002556">
    <property type="entry name" value="Arteri_GP3"/>
</dbReference>
<dbReference type="EMBL" id="KY369967">
    <property type="protein sequence ID" value="ATP66631.1"/>
    <property type="molecule type" value="Genomic_RNA"/>
</dbReference>
<accession>A0A2H4MWN8</accession>
<sequence length="217" mass="24659">MYLPLMNQTYVNWTLSVNISTYLAHDVLCAIPTRGSRQAGYGPECAPFGGVESTGSYLETISSSIPEDMRPHNLFSTLAVMSFVMIASYYPQVFSLYGVENIILVPHNTSIFEGGDSKDKKQEEVKYEIHPYGHALICAEAAAGRNTTEVNATHFVSYIDRLHISEAAFRKEWVRPFFSCWLVLWVSIFLRGTRASRVTVRHMLTAPRSLLQWLRWQ</sequence>
<keyword evidence="2" id="KW-1185">Reference proteome</keyword>
<dbReference type="Pfam" id="PF01606">
    <property type="entry name" value="Arteri_env"/>
    <property type="match status" value="1"/>
</dbReference>
<dbReference type="OrthoDB" id="10948at10239"/>
<evidence type="ECO:0000313" key="2">
    <source>
        <dbReference type="Proteomes" id="UP000289356"/>
    </source>
</evidence>
<evidence type="ECO:0000313" key="1">
    <source>
        <dbReference type="EMBL" id="ATP66631.1"/>
    </source>
</evidence>
<proteinExistence type="predicted"/>